<keyword evidence="4" id="KW-1185">Reference proteome</keyword>
<dbReference type="Proteomes" id="UP000094285">
    <property type="component" value="Unassembled WGS sequence"/>
</dbReference>
<dbReference type="AlphaFoldDB" id="A0A1E4SE91"/>
<evidence type="ECO:0000256" key="2">
    <source>
        <dbReference type="SAM" id="Phobius"/>
    </source>
</evidence>
<feature type="region of interest" description="Disordered" evidence="1">
    <location>
        <begin position="122"/>
        <end position="190"/>
    </location>
</feature>
<evidence type="ECO:0000313" key="4">
    <source>
        <dbReference type="Proteomes" id="UP000094285"/>
    </source>
</evidence>
<accession>A0A1E4SE91</accession>
<dbReference type="GeneID" id="30982043"/>
<keyword evidence="2" id="KW-0812">Transmembrane</keyword>
<keyword evidence="2" id="KW-1133">Transmembrane helix</keyword>
<feature type="compositionally biased region" description="Low complexity" evidence="1">
    <location>
        <begin position="136"/>
        <end position="149"/>
    </location>
</feature>
<gene>
    <name evidence="3" type="ORF">CANTADRAFT_26842</name>
</gene>
<proteinExistence type="predicted"/>
<feature type="transmembrane region" description="Helical" evidence="2">
    <location>
        <begin position="75"/>
        <end position="94"/>
    </location>
</feature>
<reference evidence="4" key="1">
    <citation type="submission" date="2016-05" db="EMBL/GenBank/DDBJ databases">
        <title>Comparative genomics of biotechnologically important yeasts.</title>
        <authorList>
            <consortium name="DOE Joint Genome Institute"/>
            <person name="Riley R."/>
            <person name="Haridas S."/>
            <person name="Wolfe K.H."/>
            <person name="Lopes M.R."/>
            <person name="Hittinger C.T."/>
            <person name="Goker M."/>
            <person name="Salamov A."/>
            <person name="Wisecaver J."/>
            <person name="Long T.M."/>
            <person name="Aerts A.L."/>
            <person name="Barry K."/>
            <person name="Choi C."/>
            <person name="Clum A."/>
            <person name="Coughlan A.Y."/>
            <person name="Deshpande S."/>
            <person name="Douglass A.P."/>
            <person name="Hanson S.J."/>
            <person name="Klenk H.-P."/>
            <person name="Labutti K."/>
            <person name="Lapidus A."/>
            <person name="Lindquist E."/>
            <person name="Lipzen A."/>
            <person name="Meier-Kolthoff J.P."/>
            <person name="Ohm R.A."/>
            <person name="Otillar R.P."/>
            <person name="Pangilinan J."/>
            <person name="Peng Y."/>
            <person name="Rokas A."/>
            <person name="Rosa C.A."/>
            <person name="Scheuner C."/>
            <person name="Sibirny A.A."/>
            <person name="Slot J.C."/>
            <person name="Stielow J.B."/>
            <person name="Sun H."/>
            <person name="Kurtzman C.P."/>
            <person name="Blackwell M."/>
            <person name="Grigoriev I.V."/>
            <person name="Jeffries T.W."/>
        </authorList>
    </citation>
    <scope>NUCLEOTIDE SEQUENCE [LARGE SCALE GENOMIC DNA]</scope>
    <source>
        <strain evidence="4">NRRL Y-17324</strain>
    </source>
</reference>
<evidence type="ECO:0000313" key="3">
    <source>
        <dbReference type="EMBL" id="ODV77786.1"/>
    </source>
</evidence>
<protein>
    <submittedName>
        <fullName evidence="3">Uncharacterized protein</fullName>
    </submittedName>
</protein>
<keyword evidence="2" id="KW-0472">Membrane</keyword>
<feature type="compositionally biased region" description="Pro residues" evidence="1">
    <location>
        <begin position="181"/>
        <end position="190"/>
    </location>
</feature>
<name>A0A1E4SE91_9ASCO</name>
<dbReference type="EMBL" id="KV453914">
    <property type="protein sequence ID" value="ODV77786.1"/>
    <property type="molecule type" value="Genomic_DNA"/>
</dbReference>
<organism evidence="3 4">
    <name type="scientific">Suhomyces tanzawaensis NRRL Y-17324</name>
    <dbReference type="NCBI Taxonomy" id="984487"/>
    <lineage>
        <taxon>Eukaryota</taxon>
        <taxon>Fungi</taxon>
        <taxon>Dikarya</taxon>
        <taxon>Ascomycota</taxon>
        <taxon>Saccharomycotina</taxon>
        <taxon>Pichiomycetes</taxon>
        <taxon>Debaryomycetaceae</taxon>
        <taxon>Suhomyces</taxon>
    </lineage>
</organism>
<dbReference type="RefSeq" id="XP_020062908.1">
    <property type="nucleotide sequence ID" value="XM_020207906.1"/>
</dbReference>
<evidence type="ECO:0000256" key="1">
    <source>
        <dbReference type="SAM" id="MobiDB-lite"/>
    </source>
</evidence>
<sequence>MYATSQTVISLTTSDPKGLIGSRVHFFCVVLHQQPTSLNFSDPHCFFLQIAVDMFVPIDKRIIYTSRNHWNHHRWYLWLLLIIPVIAVILMILLRRRKRRTAQVVPNNGQYYEQTQQTGGYYGGSQAGYVPPPQPQQFNQSQQYPQPQQGYTGQDYNATAHPQEGYNYGPLDATANYSRPDGPPPAHYKN</sequence>